<dbReference type="RefSeq" id="WP_108981761.1">
    <property type="nucleotide sequence ID" value="NZ_JAQLWY010000020.1"/>
</dbReference>
<comment type="caution">
    <text evidence="1">The sequence shown here is derived from an EMBL/GenBank/DDBJ whole genome shotgun (WGS) entry which is preliminary data.</text>
</comment>
<dbReference type="EMBL" id="WKPR01000009">
    <property type="protein sequence ID" value="MSB19996.1"/>
    <property type="molecule type" value="Genomic_DNA"/>
</dbReference>
<dbReference type="AlphaFoldDB" id="A0A6I2R497"/>
<name>A0A6I2R497_FLAPL</name>
<reference evidence="1 2" key="1">
    <citation type="journal article" date="2019" name="Nat. Med.">
        <title>A library of human gut bacterial isolates paired with longitudinal multiomics data enables mechanistic microbiome research.</title>
        <authorList>
            <person name="Poyet M."/>
            <person name="Groussin M."/>
            <person name="Gibbons S.M."/>
            <person name="Avila-Pacheco J."/>
            <person name="Jiang X."/>
            <person name="Kearney S.M."/>
            <person name="Perrotta A.R."/>
            <person name="Berdy B."/>
            <person name="Zhao S."/>
            <person name="Lieberman T.D."/>
            <person name="Swanson P.K."/>
            <person name="Smith M."/>
            <person name="Roesemann S."/>
            <person name="Alexander J.E."/>
            <person name="Rich S.A."/>
            <person name="Livny J."/>
            <person name="Vlamakis H."/>
            <person name="Clish C."/>
            <person name="Bullock K."/>
            <person name="Deik A."/>
            <person name="Scott J."/>
            <person name="Pierce K.A."/>
            <person name="Xavier R.J."/>
            <person name="Alm E.J."/>
        </authorList>
    </citation>
    <scope>NUCLEOTIDE SEQUENCE [LARGE SCALE GENOMIC DNA]</scope>
    <source>
        <strain evidence="1 2">BIOML-A2</strain>
    </source>
</reference>
<gene>
    <name evidence="1" type="ORF">GKE97_10760</name>
</gene>
<evidence type="ECO:0000313" key="2">
    <source>
        <dbReference type="Proteomes" id="UP000434475"/>
    </source>
</evidence>
<proteinExistence type="predicted"/>
<accession>A0A6I2R497</accession>
<dbReference type="Proteomes" id="UP000434475">
    <property type="component" value="Unassembled WGS sequence"/>
</dbReference>
<organism evidence="1 2">
    <name type="scientific">Flavonifractor plautii</name>
    <name type="common">Fusobacterium plautii</name>
    <dbReference type="NCBI Taxonomy" id="292800"/>
    <lineage>
        <taxon>Bacteria</taxon>
        <taxon>Bacillati</taxon>
        <taxon>Bacillota</taxon>
        <taxon>Clostridia</taxon>
        <taxon>Eubacteriales</taxon>
        <taxon>Oscillospiraceae</taxon>
        <taxon>Flavonifractor</taxon>
    </lineage>
</organism>
<sequence>MGKYLFGAAGPAAPYGTASLLEVLPFEQGAPGRYGVVHFRDKNPCVLACRTNIRSRELADELGEWYLPDMNISYIEQGNSDWLVCFRAGSIIAAAYMRLTAEEMQKLLEKAGMAV</sequence>
<evidence type="ECO:0000313" key="1">
    <source>
        <dbReference type="EMBL" id="MSB19996.1"/>
    </source>
</evidence>
<protein>
    <submittedName>
        <fullName evidence="1">Uncharacterized protein</fullName>
    </submittedName>
</protein>